<evidence type="ECO:0000256" key="1">
    <source>
        <dbReference type="SAM" id="MobiDB-lite"/>
    </source>
</evidence>
<feature type="region of interest" description="Disordered" evidence="1">
    <location>
        <begin position="1"/>
        <end position="30"/>
    </location>
</feature>
<reference evidence="2" key="1">
    <citation type="journal article" date="2012" name="PLoS Genet.">
        <title>Comparative analysis of the genomes of two field isolates of the rice blast fungus Magnaporthe oryzae.</title>
        <authorList>
            <person name="Xue M."/>
            <person name="Yang J."/>
            <person name="Li Z."/>
            <person name="Hu S."/>
            <person name="Yao N."/>
            <person name="Dean R.A."/>
            <person name="Zhao W."/>
            <person name="Shen M."/>
            <person name="Zhang H."/>
            <person name="Li C."/>
            <person name="Liu L."/>
            <person name="Cao L."/>
            <person name="Xu X."/>
            <person name="Xing Y."/>
            <person name="Hsiang T."/>
            <person name="Zhang Z."/>
            <person name="Xu J.R."/>
            <person name="Peng Y.L."/>
        </authorList>
    </citation>
    <scope>NUCLEOTIDE SEQUENCE</scope>
    <source>
        <strain evidence="2">Y34</strain>
    </source>
</reference>
<accession>A0AA97P0F8</accession>
<proteinExistence type="predicted"/>
<sequence length="30" mass="3150">MHRHPSLGTSAGGQFLASVRMGRSVANRAP</sequence>
<gene>
    <name evidence="2" type="ORF">OOU_Y34scaffold00487g63</name>
</gene>
<evidence type="ECO:0000313" key="2">
    <source>
        <dbReference type="EMBL" id="ELQ39718.1"/>
    </source>
</evidence>
<dbReference type="EMBL" id="JH793132">
    <property type="protein sequence ID" value="ELQ39718.1"/>
    <property type="molecule type" value="Genomic_DNA"/>
</dbReference>
<protein>
    <submittedName>
        <fullName evidence="2">Uncharacterized protein</fullName>
    </submittedName>
</protein>
<dbReference type="Proteomes" id="UP000011086">
    <property type="component" value="Unassembled WGS sequence"/>
</dbReference>
<name>A0AA97P0F8_PYRO3</name>
<organism evidence="2">
    <name type="scientific">Pyricularia oryzae (strain Y34)</name>
    <name type="common">Rice blast fungus</name>
    <name type="synonym">Magnaporthe oryzae</name>
    <dbReference type="NCBI Taxonomy" id="1143189"/>
    <lineage>
        <taxon>Eukaryota</taxon>
        <taxon>Fungi</taxon>
        <taxon>Dikarya</taxon>
        <taxon>Ascomycota</taxon>
        <taxon>Pezizomycotina</taxon>
        <taxon>Sordariomycetes</taxon>
        <taxon>Sordariomycetidae</taxon>
        <taxon>Magnaporthales</taxon>
        <taxon>Pyriculariaceae</taxon>
        <taxon>Pyricularia</taxon>
    </lineage>
</organism>
<dbReference type="AlphaFoldDB" id="A0AA97P0F8"/>